<dbReference type="AlphaFoldDB" id="A0A1X4NR22"/>
<organism evidence="2 3">
    <name type="scientific">Marivita geojedonensis</name>
    <dbReference type="NCBI Taxonomy" id="1123756"/>
    <lineage>
        <taxon>Bacteria</taxon>
        <taxon>Pseudomonadati</taxon>
        <taxon>Pseudomonadota</taxon>
        <taxon>Alphaproteobacteria</taxon>
        <taxon>Rhodobacterales</taxon>
        <taxon>Roseobacteraceae</taxon>
        <taxon>Marivita</taxon>
    </lineage>
</organism>
<dbReference type="STRING" id="1123756.MGEO_02085"/>
<keyword evidence="3" id="KW-1185">Reference proteome</keyword>
<dbReference type="EMBL" id="JFKC01000001">
    <property type="protein sequence ID" value="OSQ53357.1"/>
    <property type="molecule type" value="Genomic_DNA"/>
</dbReference>
<reference evidence="2 3" key="1">
    <citation type="submission" date="2014-03" db="EMBL/GenBank/DDBJ databases">
        <title>The draft genome sequence of Marivita geojedonensis KCTC 23882.</title>
        <authorList>
            <person name="Lai Q."/>
            <person name="Shao Z."/>
        </authorList>
    </citation>
    <scope>NUCLEOTIDE SEQUENCE [LARGE SCALE GENOMIC DNA]</scope>
    <source>
        <strain evidence="2 3">DPG-138</strain>
    </source>
</reference>
<sequence>MGNNPMVLLFGLSALMWLGAQNWRRRRLKRAVRDLPTLMQRMLGPEPAFEPPADPPDGLQGFTRLHDRTRRVEWVIRGAALLWLAYVVFLLLKGTFQ</sequence>
<comment type="caution">
    <text evidence="2">The sequence shown here is derived from an EMBL/GenBank/DDBJ whole genome shotgun (WGS) entry which is preliminary data.</text>
</comment>
<accession>A0A1X4NR22</accession>
<evidence type="ECO:0000313" key="2">
    <source>
        <dbReference type="EMBL" id="OSQ53357.1"/>
    </source>
</evidence>
<evidence type="ECO:0000313" key="3">
    <source>
        <dbReference type="Proteomes" id="UP000193926"/>
    </source>
</evidence>
<keyword evidence="1" id="KW-0812">Transmembrane</keyword>
<dbReference type="Proteomes" id="UP000193926">
    <property type="component" value="Unassembled WGS sequence"/>
</dbReference>
<dbReference type="RefSeq" id="WP_085635024.1">
    <property type="nucleotide sequence ID" value="NZ_JFKC01000001.1"/>
</dbReference>
<evidence type="ECO:0000256" key="1">
    <source>
        <dbReference type="SAM" id="Phobius"/>
    </source>
</evidence>
<proteinExistence type="predicted"/>
<feature type="transmembrane region" description="Helical" evidence="1">
    <location>
        <begin position="6"/>
        <end position="23"/>
    </location>
</feature>
<keyword evidence="1" id="KW-1133">Transmembrane helix</keyword>
<name>A0A1X4NR22_9RHOB</name>
<keyword evidence="1" id="KW-0472">Membrane</keyword>
<gene>
    <name evidence="2" type="ORF">MGEO_02085</name>
</gene>
<protein>
    <submittedName>
        <fullName evidence="2">Uncharacterized protein</fullName>
    </submittedName>
</protein>
<feature type="transmembrane region" description="Helical" evidence="1">
    <location>
        <begin position="74"/>
        <end position="92"/>
    </location>
</feature>